<dbReference type="Gene3D" id="1.10.600.10">
    <property type="entry name" value="Farnesyl Diphosphate Synthase"/>
    <property type="match status" value="1"/>
</dbReference>
<evidence type="ECO:0000256" key="4">
    <source>
        <dbReference type="ARBA" id="ARBA00022723"/>
    </source>
</evidence>
<dbReference type="PANTHER" id="PTHR12001">
    <property type="entry name" value="GERANYLGERANYL PYROPHOSPHATE SYNTHASE"/>
    <property type="match status" value="1"/>
</dbReference>
<comment type="caution">
    <text evidence="7">The sequence shown here is derived from an EMBL/GenBank/DDBJ whole genome shotgun (WGS) entry which is preliminary data.</text>
</comment>
<evidence type="ECO:0000256" key="1">
    <source>
        <dbReference type="ARBA" id="ARBA00001946"/>
    </source>
</evidence>
<organism evidence="7 8">
    <name type="scientific">Actinomadura harenae</name>
    <dbReference type="NCBI Taxonomy" id="2483351"/>
    <lineage>
        <taxon>Bacteria</taxon>
        <taxon>Bacillati</taxon>
        <taxon>Actinomycetota</taxon>
        <taxon>Actinomycetes</taxon>
        <taxon>Streptosporangiales</taxon>
        <taxon>Thermomonosporaceae</taxon>
        <taxon>Actinomadura</taxon>
    </lineage>
</organism>
<dbReference type="InterPro" id="IPR008949">
    <property type="entry name" value="Isoprenoid_synthase_dom_sf"/>
</dbReference>
<dbReference type="OrthoDB" id="4497239at2"/>
<dbReference type="PANTHER" id="PTHR12001:SF85">
    <property type="entry name" value="SHORT CHAIN ISOPRENYL DIPHOSPHATE SYNTHASE"/>
    <property type="match status" value="1"/>
</dbReference>
<sequence length="349" mass="37236">MFDPAGVRSAVEERLAAFLDTKASWAAAQCFPAEVTDVLRDLVLGGGKRIRPVLCVAGWRAAGGCGDQGPVLRVAVSLEMFHAFALVHDDVMDRSATRRGRPSAHEALAARHVGRPSAARLGANAALLLGDLALAWSDELLHTAGLSVDQFAVATAVLDEMRTELMYGQYLDLLATGWPSTDLNAALRIIRFKGAKYTAERPLQLGAVLAGADAGMRTTLSEFGLPLGEAFQLRDDLLGVFGHREHTGKPNLDDLREGKATVLMALALERSDSAQRTALRRLVGDPALDEHGAQRARDLLTATGAVAAVEEMIADRHRAALRALDGTFLHPTAVVMLRELAAAAVVRSS</sequence>
<dbReference type="AlphaFoldDB" id="A0A3M2M2G2"/>
<dbReference type="CDD" id="cd00685">
    <property type="entry name" value="Trans_IPPS_HT"/>
    <property type="match status" value="1"/>
</dbReference>
<dbReference type="GO" id="GO:0008299">
    <property type="term" value="P:isoprenoid biosynthetic process"/>
    <property type="evidence" value="ECO:0007669"/>
    <property type="project" value="InterPro"/>
</dbReference>
<dbReference type="GO" id="GO:0004659">
    <property type="term" value="F:prenyltransferase activity"/>
    <property type="evidence" value="ECO:0007669"/>
    <property type="project" value="InterPro"/>
</dbReference>
<dbReference type="EMBL" id="RFFG01000022">
    <property type="protein sequence ID" value="RMI43934.1"/>
    <property type="molecule type" value="Genomic_DNA"/>
</dbReference>
<dbReference type="Pfam" id="PF00348">
    <property type="entry name" value="polyprenyl_synt"/>
    <property type="match status" value="1"/>
</dbReference>
<evidence type="ECO:0000313" key="7">
    <source>
        <dbReference type="EMBL" id="RMI43934.1"/>
    </source>
</evidence>
<accession>A0A3M2M2G2</accession>
<evidence type="ECO:0000256" key="6">
    <source>
        <dbReference type="RuleBase" id="RU004466"/>
    </source>
</evidence>
<keyword evidence="8" id="KW-1185">Reference proteome</keyword>
<reference evidence="7 8" key="1">
    <citation type="submission" date="2018-10" db="EMBL/GenBank/DDBJ databases">
        <title>Isolation from soil.</title>
        <authorList>
            <person name="Hu J."/>
        </authorList>
    </citation>
    <scope>NUCLEOTIDE SEQUENCE [LARGE SCALE GENOMIC DNA]</scope>
    <source>
        <strain evidence="7 8">NEAU-Ht49</strain>
    </source>
</reference>
<dbReference type="SFLD" id="SFLDG01017">
    <property type="entry name" value="Polyprenyl_Transferase_Like"/>
    <property type="match status" value="1"/>
</dbReference>
<dbReference type="SFLD" id="SFLDS00005">
    <property type="entry name" value="Isoprenoid_Synthase_Type_I"/>
    <property type="match status" value="1"/>
</dbReference>
<comment type="cofactor">
    <cofactor evidence="1">
        <name>Mg(2+)</name>
        <dbReference type="ChEBI" id="CHEBI:18420"/>
    </cofactor>
</comment>
<dbReference type="InterPro" id="IPR000092">
    <property type="entry name" value="Polyprenyl_synt"/>
</dbReference>
<dbReference type="SUPFAM" id="SSF48576">
    <property type="entry name" value="Terpenoid synthases"/>
    <property type="match status" value="1"/>
</dbReference>
<evidence type="ECO:0000313" key="8">
    <source>
        <dbReference type="Proteomes" id="UP000282674"/>
    </source>
</evidence>
<evidence type="ECO:0000256" key="3">
    <source>
        <dbReference type="ARBA" id="ARBA00022679"/>
    </source>
</evidence>
<keyword evidence="5" id="KW-0460">Magnesium</keyword>
<evidence type="ECO:0000256" key="5">
    <source>
        <dbReference type="ARBA" id="ARBA00022842"/>
    </source>
</evidence>
<dbReference type="PROSITE" id="PS00444">
    <property type="entry name" value="POLYPRENYL_SYNTHASE_2"/>
    <property type="match status" value="1"/>
</dbReference>
<dbReference type="GO" id="GO:0046872">
    <property type="term" value="F:metal ion binding"/>
    <property type="evidence" value="ECO:0007669"/>
    <property type="project" value="UniProtKB-KW"/>
</dbReference>
<keyword evidence="3 6" id="KW-0808">Transferase</keyword>
<name>A0A3M2M2G2_9ACTN</name>
<comment type="similarity">
    <text evidence="2 6">Belongs to the FPP/GGPP synthase family.</text>
</comment>
<dbReference type="PROSITE" id="PS00723">
    <property type="entry name" value="POLYPRENYL_SYNTHASE_1"/>
    <property type="match status" value="1"/>
</dbReference>
<evidence type="ECO:0000256" key="2">
    <source>
        <dbReference type="ARBA" id="ARBA00006706"/>
    </source>
</evidence>
<proteinExistence type="inferred from homology"/>
<keyword evidence="4" id="KW-0479">Metal-binding</keyword>
<dbReference type="InterPro" id="IPR033749">
    <property type="entry name" value="Polyprenyl_synt_CS"/>
</dbReference>
<protein>
    <submittedName>
        <fullName evidence="7">Polyprenyl synthetase family protein</fullName>
    </submittedName>
</protein>
<dbReference type="Proteomes" id="UP000282674">
    <property type="component" value="Unassembled WGS sequence"/>
</dbReference>
<gene>
    <name evidence="7" type="ORF">EBO15_14635</name>
</gene>